<evidence type="ECO:0000256" key="3">
    <source>
        <dbReference type="SAM" id="Coils"/>
    </source>
</evidence>
<proteinExistence type="predicted"/>
<keyword evidence="1" id="KW-0433">Leucine-rich repeat</keyword>
<dbReference type="PANTHER" id="PTHR45973">
    <property type="entry name" value="PROTEIN PHOSPHATASE 1 REGULATORY SUBUNIT SDS22-RELATED"/>
    <property type="match status" value="1"/>
</dbReference>
<dbReference type="VEuPathDB" id="TriTrypDB:TcIL3000.11.14340"/>
<protein>
    <submittedName>
        <fullName evidence="4">Uncharacterized protein TCIL3000_11_14340</fullName>
    </submittedName>
</protein>
<dbReference type="SMART" id="SM00365">
    <property type="entry name" value="LRR_SD22"/>
    <property type="match status" value="3"/>
</dbReference>
<dbReference type="Gene3D" id="3.80.10.10">
    <property type="entry name" value="Ribonuclease Inhibitor"/>
    <property type="match status" value="2"/>
</dbReference>
<evidence type="ECO:0000313" key="4">
    <source>
        <dbReference type="EMBL" id="CCC95919.1"/>
    </source>
</evidence>
<gene>
    <name evidence="4" type="ORF">TCIL3000_11_14340</name>
</gene>
<dbReference type="InterPro" id="IPR050576">
    <property type="entry name" value="Cilia_flagella_integrity"/>
</dbReference>
<accession>G0V2P7</accession>
<feature type="coiled-coil region" evidence="3">
    <location>
        <begin position="308"/>
        <end position="356"/>
    </location>
</feature>
<keyword evidence="3" id="KW-0175">Coiled coil</keyword>
<dbReference type="Pfam" id="PF00560">
    <property type="entry name" value="LRR_1"/>
    <property type="match status" value="1"/>
</dbReference>
<dbReference type="PROSITE" id="PS51450">
    <property type="entry name" value="LRR"/>
    <property type="match status" value="2"/>
</dbReference>
<dbReference type="InterPro" id="IPR032675">
    <property type="entry name" value="LRR_dom_sf"/>
</dbReference>
<dbReference type="SUPFAM" id="SSF52075">
    <property type="entry name" value="Outer arm dynein light chain 1"/>
    <property type="match status" value="1"/>
</dbReference>
<dbReference type="PANTHER" id="PTHR45973:SF26">
    <property type="entry name" value="LEUCINE-RICH REPEAT-CONTAINING PROTEIN ODA7"/>
    <property type="match status" value="1"/>
</dbReference>
<sequence length="438" mass="50671">MTEMTRDVLIAACKNNGGYAAPHLNDQLFLQCRGFLRISNLDEYVNLKVLWLEQNALSDFCGIEALQQLVSLFVQNNTISSFRTLPVLGNLRVLNISHNYFTSLSGIAAGCPQLETFQASHNRIGSLADCCDLWGVKETLTSVDLSFNKIEVEEGGMGPLEFFGKLPNVSVIYFHGNPGSHGMKGYRRSMILHLPQLKYLDERPVFSEERRIVEAWGSGGEEAEGREREAIREEKKSHLESCVRVLHEKMEENKELRDRLTRQWEERRSAEMEWWKGIRRKHRAEMEELIDSEESSRSYLSSLEGKERVLMEQEVRTAETALHAAEVERQKERERQEAIEAVQAAALKEIEEEENEEESVVVDRMYFPSDEDMMREMEEEIFRVLETVEKDPYVGRTSLKMGRAVGTTASRLCGEKENSRKSRRGVWEQFYLWENRKE</sequence>
<evidence type="ECO:0000256" key="2">
    <source>
        <dbReference type="ARBA" id="ARBA00022737"/>
    </source>
</evidence>
<organism evidence="4">
    <name type="scientific">Trypanosoma congolense (strain IL3000)</name>
    <dbReference type="NCBI Taxonomy" id="1068625"/>
    <lineage>
        <taxon>Eukaryota</taxon>
        <taxon>Discoba</taxon>
        <taxon>Euglenozoa</taxon>
        <taxon>Kinetoplastea</taxon>
        <taxon>Metakinetoplastina</taxon>
        <taxon>Trypanosomatida</taxon>
        <taxon>Trypanosomatidae</taxon>
        <taxon>Trypanosoma</taxon>
        <taxon>Nannomonas</taxon>
    </lineage>
</organism>
<name>G0V2P7_TRYCI</name>
<keyword evidence="2" id="KW-0677">Repeat</keyword>
<dbReference type="InterPro" id="IPR001611">
    <property type="entry name" value="Leu-rich_rpt"/>
</dbReference>
<evidence type="ECO:0000256" key="1">
    <source>
        <dbReference type="ARBA" id="ARBA00022614"/>
    </source>
</evidence>
<reference evidence="4" key="1">
    <citation type="journal article" date="2012" name="Proc. Natl. Acad. Sci. U.S.A.">
        <title>Antigenic diversity is generated by distinct evolutionary mechanisms in African trypanosome species.</title>
        <authorList>
            <person name="Jackson A.P."/>
            <person name="Berry A."/>
            <person name="Aslett M."/>
            <person name="Allison H.C."/>
            <person name="Burton P."/>
            <person name="Vavrova-Anderson J."/>
            <person name="Brown R."/>
            <person name="Browne H."/>
            <person name="Corton N."/>
            <person name="Hauser H."/>
            <person name="Gamble J."/>
            <person name="Gilderthorp R."/>
            <person name="Marcello L."/>
            <person name="McQuillan J."/>
            <person name="Otto T.D."/>
            <person name="Quail M.A."/>
            <person name="Sanders M.J."/>
            <person name="van Tonder A."/>
            <person name="Ginger M.L."/>
            <person name="Field M.C."/>
            <person name="Barry J.D."/>
            <person name="Hertz-Fowler C."/>
            <person name="Berriman M."/>
        </authorList>
    </citation>
    <scope>NUCLEOTIDE SEQUENCE</scope>
    <source>
        <strain evidence="4">IL3000</strain>
    </source>
</reference>
<dbReference type="EMBL" id="HE575324">
    <property type="protein sequence ID" value="CCC95919.1"/>
    <property type="molecule type" value="Genomic_DNA"/>
</dbReference>
<dbReference type="AlphaFoldDB" id="G0V2P7"/>